<evidence type="ECO:0000259" key="3">
    <source>
        <dbReference type="PROSITE" id="PS50110"/>
    </source>
</evidence>
<accession>A0A8T4IA93</accession>
<dbReference type="RefSeq" id="WP_284052556.1">
    <property type="nucleotide sequence ID" value="NZ_JAGRQC010000001.1"/>
</dbReference>
<dbReference type="GO" id="GO:0000160">
    <property type="term" value="P:phosphorelay signal transduction system"/>
    <property type="evidence" value="ECO:0007669"/>
    <property type="project" value="InterPro"/>
</dbReference>
<dbReference type="InterPro" id="IPR001789">
    <property type="entry name" value="Sig_transdc_resp-reg_receiver"/>
</dbReference>
<dbReference type="AlphaFoldDB" id="A0A8T4IA93"/>
<evidence type="ECO:0000313" key="5">
    <source>
        <dbReference type="Proteomes" id="UP000676996"/>
    </source>
</evidence>
<dbReference type="InterPro" id="IPR050595">
    <property type="entry name" value="Bact_response_regulator"/>
</dbReference>
<protein>
    <submittedName>
        <fullName evidence="4">Response regulator</fullName>
    </submittedName>
</protein>
<dbReference type="InterPro" id="IPR011006">
    <property type="entry name" value="CheY-like_superfamily"/>
</dbReference>
<evidence type="ECO:0000256" key="2">
    <source>
        <dbReference type="PROSITE-ProRule" id="PRU00169"/>
    </source>
</evidence>
<organism evidence="4 5">
    <name type="scientific">Stakelama marina</name>
    <dbReference type="NCBI Taxonomy" id="2826939"/>
    <lineage>
        <taxon>Bacteria</taxon>
        <taxon>Pseudomonadati</taxon>
        <taxon>Pseudomonadota</taxon>
        <taxon>Alphaproteobacteria</taxon>
        <taxon>Sphingomonadales</taxon>
        <taxon>Sphingomonadaceae</taxon>
        <taxon>Stakelama</taxon>
    </lineage>
</organism>
<proteinExistence type="predicted"/>
<dbReference type="PROSITE" id="PS50110">
    <property type="entry name" value="RESPONSE_REGULATORY"/>
    <property type="match status" value="1"/>
</dbReference>
<dbReference type="EMBL" id="JAGRQC010000001">
    <property type="protein sequence ID" value="MBR0551273.1"/>
    <property type="molecule type" value="Genomic_DNA"/>
</dbReference>
<dbReference type="PANTHER" id="PTHR44591:SF3">
    <property type="entry name" value="RESPONSE REGULATORY DOMAIN-CONTAINING PROTEIN"/>
    <property type="match status" value="1"/>
</dbReference>
<evidence type="ECO:0000256" key="1">
    <source>
        <dbReference type="ARBA" id="ARBA00022553"/>
    </source>
</evidence>
<sequence length="133" mass="14479">MANSVVATDRTTENRDAGRGKRILIVEDDDKVRRSMHLLLYARGYDVRSYSGVTSLLADKRNWSAAWLIADYRLGDGDGIGALRALKREGWPGTAILLTGHGSPALAAAALATGFAHILEKPLRWHELLAALV</sequence>
<dbReference type="SMART" id="SM00448">
    <property type="entry name" value="REC"/>
    <property type="match status" value="1"/>
</dbReference>
<dbReference type="Proteomes" id="UP000676996">
    <property type="component" value="Unassembled WGS sequence"/>
</dbReference>
<comment type="caution">
    <text evidence="4">The sequence shown here is derived from an EMBL/GenBank/DDBJ whole genome shotgun (WGS) entry which is preliminary data.</text>
</comment>
<dbReference type="Gene3D" id="3.40.50.2300">
    <property type="match status" value="1"/>
</dbReference>
<gene>
    <name evidence="4" type="ORF">J7S20_01995</name>
</gene>
<name>A0A8T4IA93_9SPHN</name>
<keyword evidence="5" id="KW-1185">Reference proteome</keyword>
<dbReference type="SUPFAM" id="SSF52172">
    <property type="entry name" value="CheY-like"/>
    <property type="match status" value="1"/>
</dbReference>
<dbReference type="Pfam" id="PF00072">
    <property type="entry name" value="Response_reg"/>
    <property type="match status" value="1"/>
</dbReference>
<keyword evidence="1 2" id="KW-0597">Phosphoprotein</keyword>
<dbReference type="PANTHER" id="PTHR44591">
    <property type="entry name" value="STRESS RESPONSE REGULATOR PROTEIN 1"/>
    <property type="match status" value="1"/>
</dbReference>
<evidence type="ECO:0000313" key="4">
    <source>
        <dbReference type="EMBL" id="MBR0551273.1"/>
    </source>
</evidence>
<feature type="domain" description="Response regulatory" evidence="3">
    <location>
        <begin position="22"/>
        <end position="133"/>
    </location>
</feature>
<feature type="modified residue" description="4-aspartylphosphate" evidence="2">
    <location>
        <position position="71"/>
    </location>
</feature>
<reference evidence="4" key="1">
    <citation type="submission" date="2021-04" db="EMBL/GenBank/DDBJ databases">
        <title>Ouciella asimina sp. nov., isolated from the surface seawater in the hydrothermal field of Okinawa Trough.</title>
        <authorList>
            <person name="Shuang W."/>
        </authorList>
    </citation>
    <scope>NUCLEOTIDE SEQUENCE</scope>
    <source>
        <strain evidence="4">LXI357</strain>
    </source>
</reference>